<name>A0ABP8GCL0_9BURK</name>
<reference evidence="2" key="1">
    <citation type="journal article" date="2019" name="Int. J. Syst. Evol. Microbiol.">
        <title>The Global Catalogue of Microorganisms (GCM) 10K type strain sequencing project: providing services to taxonomists for standard genome sequencing and annotation.</title>
        <authorList>
            <consortium name="The Broad Institute Genomics Platform"/>
            <consortium name="The Broad Institute Genome Sequencing Center for Infectious Disease"/>
            <person name="Wu L."/>
            <person name="Ma J."/>
        </authorList>
    </citation>
    <scope>NUCLEOTIDE SEQUENCE [LARGE SCALE GENOMIC DNA]</scope>
    <source>
        <strain evidence="2">JCM 17666</strain>
    </source>
</reference>
<dbReference type="RefSeq" id="WP_345245300.1">
    <property type="nucleotide sequence ID" value="NZ_BAABFO010000001.1"/>
</dbReference>
<protein>
    <submittedName>
        <fullName evidence="1">Uncharacterized protein</fullName>
    </submittedName>
</protein>
<accession>A0ABP8GCL0</accession>
<gene>
    <name evidence="1" type="ORF">GCM10023144_01440</name>
</gene>
<dbReference type="Proteomes" id="UP001501671">
    <property type="component" value="Unassembled WGS sequence"/>
</dbReference>
<sequence length="69" mass="7651">MNNTLSRLAGQLCAQPAFQRWLGATTSEQAAEAVRARCGIQSRRELDTNPDAARRFHAIRRGFAYGEGE</sequence>
<evidence type="ECO:0000313" key="2">
    <source>
        <dbReference type="Proteomes" id="UP001501671"/>
    </source>
</evidence>
<evidence type="ECO:0000313" key="1">
    <source>
        <dbReference type="EMBL" id="GAA4321884.1"/>
    </source>
</evidence>
<comment type="caution">
    <text evidence="1">The sequence shown here is derived from an EMBL/GenBank/DDBJ whole genome shotgun (WGS) entry which is preliminary data.</text>
</comment>
<organism evidence="1 2">
    <name type="scientific">Pigmentiphaga soli</name>
    <dbReference type="NCBI Taxonomy" id="1007095"/>
    <lineage>
        <taxon>Bacteria</taxon>
        <taxon>Pseudomonadati</taxon>
        <taxon>Pseudomonadota</taxon>
        <taxon>Betaproteobacteria</taxon>
        <taxon>Burkholderiales</taxon>
        <taxon>Alcaligenaceae</taxon>
        <taxon>Pigmentiphaga</taxon>
    </lineage>
</organism>
<keyword evidence="2" id="KW-1185">Reference proteome</keyword>
<proteinExistence type="predicted"/>
<dbReference type="EMBL" id="BAABFO010000001">
    <property type="protein sequence ID" value="GAA4321884.1"/>
    <property type="molecule type" value="Genomic_DNA"/>
</dbReference>